<keyword evidence="3" id="KW-1185">Reference proteome</keyword>
<protein>
    <submittedName>
        <fullName evidence="2">Uncharacterized protein</fullName>
    </submittedName>
</protein>
<keyword evidence="1" id="KW-0175">Coiled coil</keyword>
<accession>X6L7J1</accession>
<sequence length="185" mass="21295">KAKQGISDTCKSIIAAVETHRQHLFETIDTYKKKKKELLDKSLKQLKKVQQQFKTKNEQITECINEPNIDINEKRQKLQQLLRDEVYKNISGSVWNDNEKEVDACINIQFANKKKEIDGLVQMVDQLLKQQMIIVESGSITLKSKISENPLVSVNYSIKDIEKGWKGLSVYQLEIASLNDSDNEN</sequence>
<organism evidence="2 3">
    <name type="scientific">Reticulomyxa filosa</name>
    <dbReference type="NCBI Taxonomy" id="46433"/>
    <lineage>
        <taxon>Eukaryota</taxon>
        <taxon>Sar</taxon>
        <taxon>Rhizaria</taxon>
        <taxon>Retaria</taxon>
        <taxon>Foraminifera</taxon>
        <taxon>Monothalamids</taxon>
        <taxon>Reticulomyxidae</taxon>
        <taxon>Reticulomyxa</taxon>
    </lineage>
</organism>
<evidence type="ECO:0000256" key="1">
    <source>
        <dbReference type="SAM" id="Coils"/>
    </source>
</evidence>
<evidence type="ECO:0000313" key="2">
    <source>
        <dbReference type="EMBL" id="ETN97792.1"/>
    </source>
</evidence>
<dbReference type="Proteomes" id="UP000023152">
    <property type="component" value="Unassembled WGS sequence"/>
</dbReference>
<feature type="coiled-coil region" evidence="1">
    <location>
        <begin position="32"/>
        <end position="66"/>
    </location>
</feature>
<name>X6L7J1_RETFI</name>
<dbReference type="EMBL" id="ASPP01048594">
    <property type="protein sequence ID" value="ETN97792.1"/>
    <property type="molecule type" value="Genomic_DNA"/>
</dbReference>
<evidence type="ECO:0000313" key="3">
    <source>
        <dbReference type="Proteomes" id="UP000023152"/>
    </source>
</evidence>
<gene>
    <name evidence="2" type="ORF">RFI_39734</name>
</gene>
<comment type="caution">
    <text evidence="2">The sequence shown here is derived from an EMBL/GenBank/DDBJ whole genome shotgun (WGS) entry which is preliminary data.</text>
</comment>
<feature type="non-terminal residue" evidence="2">
    <location>
        <position position="185"/>
    </location>
</feature>
<feature type="non-terminal residue" evidence="2">
    <location>
        <position position="1"/>
    </location>
</feature>
<proteinExistence type="predicted"/>
<dbReference type="AlphaFoldDB" id="X6L7J1"/>
<reference evidence="2 3" key="1">
    <citation type="journal article" date="2013" name="Curr. Biol.">
        <title>The Genome of the Foraminiferan Reticulomyxa filosa.</title>
        <authorList>
            <person name="Glockner G."/>
            <person name="Hulsmann N."/>
            <person name="Schleicher M."/>
            <person name="Noegel A.A."/>
            <person name="Eichinger L."/>
            <person name="Gallinger C."/>
            <person name="Pawlowski J."/>
            <person name="Sierra R."/>
            <person name="Euteneuer U."/>
            <person name="Pillet L."/>
            <person name="Moustafa A."/>
            <person name="Platzer M."/>
            <person name="Groth M."/>
            <person name="Szafranski K."/>
            <person name="Schliwa M."/>
        </authorList>
    </citation>
    <scope>NUCLEOTIDE SEQUENCE [LARGE SCALE GENOMIC DNA]</scope>
</reference>